<protein>
    <recommendedName>
        <fullName evidence="3">Protein kinase</fullName>
    </recommendedName>
</protein>
<name>A0ABT9WXY0_9BACI</name>
<keyword evidence="2" id="KW-1185">Reference proteome</keyword>
<evidence type="ECO:0008006" key="3">
    <source>
        <dbReference type="Google" id="ProtNLM"/>
    </source>
</evidence>
<dbReference type="EMBL" id="JAUSTT010000026">
    <property type="protein sequence ID" value="MDQ0177737.1"/>
    <property type="molecule type" value="Genomic_DNA"/>
</dbReference>
<sequence>MKKDVNFIINHLDDLLCEESFIGIGSTRKVYRYKEFVIKKHLHELGYKQSLNEQKIYQTLEAQNLSKHIAPVLYMDQHMIIQPYYKPLDLINNDTYDLDFEKDDRITNDLKKALSLIDKELDGFDFFDSSNYGSNENGELVLIDYGMTKKLYENMWVPLAEEGILPQIFIEKCQSCGLEKELRIYGEHDTDRRCLACGKE</sequence>
<organism evidence="1 2">
    <name type="scientific">Bacillus chungangensis</name>
    <dbReference type="NCBI Taxonomy" id="587633"/>
    <lineage>
        <taxon>Bacteria</taxon>
        <taxon>Bacillati</taxon>
        <taxon>Bacillota</taxon>
        <taxon>Bacilli</taxon>
        <taxon>Bacillales</taxon>
        <taxon>Bacillaceae</taxon>
        <taxon>Bacillus</taxon>
    </lineage>
</organism>
<dbReference type="RefSeq" id="WP_307231995.1">
    <property type="nucleotide sequence ID" value="NZ_JAUSTT010000026.1"/>
</dbReference>
<proteinExistence type="predicted"/>
<evidence type="ECO:0000313" key="2">
    <source>
        <dbReference type="Proteomes" id="UP001223586"/>
    </source>
</evidence>
<dbReference type="Proteomes" id="UP001223586">
    <property type="component" value="Unassembled WGS sequence"/>
</dbReference>
<reference evidence="1 2" key="1">
    <citation type="submission" date="2023-07" db="EMBL/GenBank/DDBJ databases">
        <title>Genomic Encyclopedia of Type Strains, Phase IV (KMG-IV): sequencing the most valuable type-strain genomes for metagenomic binning, comparative biology and taxonomic classification.</title>
        <authorList>
            <person name="Goeker M."/>
        </authorList>
    </citation>
    <scope>NUCLEOTIDE SEQUENCE [LARGE SCALE GENOMIC DNA]</scope>
    <source>
        <strain evidence="1 2">DSM 23837</strain>
    </source>
</reference>
<dbReference type="SUPFAM" id="SSF56112">
    <property type="entry name" value="Protein kinase-like (PK-like)"/>
    <property type="match status" value="1"/>
</dbReference>
<evidence type="ECO:0000313" key="1">
    <source>
        <dbReference type="EMBL" id="MDQ0177737.1"/>
    </source>
</evidence>
<comment type="caution">
    <text evidence="1">The sequence shown here is derived from an EMBL/GenBank/DDBJ whole genome shotgun (WGS) entry which is preliminary data.</text>
</comment>
<accession>A0ABT9WXY0</accession>
<dbReference type="InterPro" id="IPR011009">
    <property type="entry name" value="Kinase-like_dom_sf"/>
</dbReference>
<gene>
    <name evidence="1" type="ORF">J2S08_003618</name>
</gene>